<proteinExistence type="predicted"/>
<dbReference type="Pfam" id="PF03178">
    <property type="entry name" value="CPSF_A"/>
    <property type="match status" value="1"/>
</dbReference>
<reference evidence="6" key="1">
    <citation type="submission" date="2022-07" db="EMBL/GenBank/DDBJ databases">
        <title>Phylogenomic reconstructions and comparative analyses of Kickxellomycotina fungi.</title>
        <authorList>
            <person name="Reynolds N.K."/>
            <person name="Stajich J.E."/>
            <person name="Barry K."/>
            <person name="Grigoriev I.V."/>
            <person name="Crous P."/>
            <person name="Smith M.E."/>
        </authorList>
    </citation>
    <scope>NUCLEOTIDE SEQUENCE</scope>
    <source>
        <strain evidence="6">RSA 1196</strain>
    </source>
</reference>
<feature type="domain" description="RSE1/DDB1/CPSF1 first beta-propeller" evidence="5">
    <location>
        <begin position="40"/>
        <end position="481"/>
    </location>
</feature>
<dbReference type="SUPFAM" id="SSF51004">
    <property type="entry name" value="C-terminal (heme d1) domain of cytochrome cd1-nitrite reductase"/>
    <property type="match status" value="1"/>
</dbReference>
<dbReference type="Pfam" id="PF10433">
    <property type="entry name" value="Beta-prop_RSE1_1st"/>
    <property type="match status" value="1"/>
</dbReference>
<dbReference type="InterPro" id="IPR011048">
    <property type="entry name" value="Haem_d1_sf"/>
</dbReference>
<feature type="region of interest" description="Disordered" evidence="3">
    <location>
        <begin position="1166"/>
        <end position="1204"/>
    </location>
</feature>
<dbReference type="Proteomes" id="UP001150925">
    <property type="component" value="Unassembled WGS sequence"/>
</dbReference>
<dbReference type="PANTHER" id="PTHR10644">
    <property type="entry name" value="DNA REPAIR/RNA PROCESSING CPSF FAMILY"/>
    <property type="match status" value="1"/>
</dbReference>
<sequence>MAMVAKSDSTPEAILADMLARENSDDVELYVRTLSTSTVVTHRTYGHFLPHEPATRFLILANETNLTTYRILADGQLVPEGTEHMFGLVTDVCQLPGIRTTLLGNSGTGSTATAGEPSVTCDLLLTLMDSGVLRILTLSSNPSVGIASSHSNSTPITRRLVTVKDLVVAPPGLNPFHRIHRLCVDPLSRAFVAGALKNSFQIFLVHPEYYTTSPNNPTSPDPSATLSSHEPGPPLTPDGGLGTNASTVTPDFVRESRIFTVPGTICAMTFLHPYPHEKERVLLAMMVMLDSPTVSLSLYIYEFWTQNSTLSSSSTITTSLLQNTRHYARLPFPKGSTFPYAMVALPTFPEAFLLINEQDILWIDARDAASGNVYHTTQPLPKDAQGRPPLVVSTDVTTPTAHETTSEEKSAVTSCTVYLTLSTRQLLKLVLQQEKRFQINTWSLDTTPGQGLTILASCPAQADVLFMPGDMGDHAVVGVTGGENPCLEKKYIMPNYAPVNHCVYVMNPSPGLSTMWVVTGSAPSAQVRALQWGIPTTLVNQSEPVFEGVQAVWDLSVEDSTGLHKRFLVLSYVDTTRTVVRSGEELRDGANTFAVDTNHPTIFAGIHLRQWLIQVTRKGVWGIPAQESTHSLQPLHWSPTTSHPYRIAYAQLLSFYLLLVMQVGKDWKLMLLELPQDPQAQKLTIRHLDDIALPSGEPSSFYAAWVNGRVHGMVGFHGVRLSHFTICQDRLTLANTYELAQGAGAALKVPHGLVLLQDPHTGQIYLIVSFRDGYCAAYLVVTTQQMPHLNFILSRPKLFRLGQVPSTLVPSMVATHPGDQLPATAWAYADRVYQIGVSTTGPYPIPLELPGPHPQIIGLTPHPNSPTLLTVLVKGQLLTCKTQTHTLHTRHSFGISVTPKQVYYDDVTNTVVVTGYNPVVGLEQVQVLDPHTGEVLTHQSLLPQEQIYCSHTWTFTDKRTYRYFCVGTGIPQTKDGSPPQGLSPKGRVVMYTLKRVSTTAPCSPSPTVSTQSPQALFSPTVSPSPSVTPLGSMMQLKFVWDLERSGTVTRMAPFGNKGLLLATNQTVCLLELNTSQRKMVEITSFTLDTPVRSLDTKYPYVSVASVLSSLQLWQFYTTSSEFRPVASSGLASHICQARLLSPRCVLAAGQFGGLVGYCHKKALTSSDTTSSVNSPSQHLVAQPATSRPAVTGDEQSRDMEPNGGDELVLKAKFGLDTRDTVRQLVLGSLTGQHRYSWYRNNWDGNAALQNSSFTETRRVEKRYQFRRIDDIMEMDDVSFQGQRQPVPENADRGPFDPNEGLENRNVPHLPLNWDAPSDTQQLGFGASLTGALYGILPIRYPLYRVLAELQVAIQNHFHAGPQLNNGLGVSFPQTTHLLFYPTTIHGDILQQWFIHCNAQERQEVVRSNPQLRAVLEAYLRYTVQHGTVPFNLAWDSQSTSNSSPEEAVKRGLEIVEYVLAELDLTLG</sequence>
<organism evidence="6 7">
    <name type="scientific">Dispira parvispora</name>
    <dbReference type="NCBI Taxonomy" id="1520584"/>
    <lineage>
        <taxon>Eukaryota</taxon>
        <taxon>Fungi</taxon>
        <taxon>Fungi incertae sedis</taxon>
        <taxon>Zoopagomycota</taxon>
        <taxon>Kickxellomycotina</taxon>
        <taxon>Dimargaritomycetes</taxon>
        <taxon>Dimargaritales</taxon>
        <taxon>Dimargaritaceae</taxon>
        <taxon>Dispira</taxon>
    </lineage>
</organism>
<evidence type="ECO:0008006" key="8">
    <source>
        <dbReference type="Google" id="ProtNLM"/>
    </source>
</evidence>
<evidence type="ECO:0000259" key="4">
    <source>
        <dbReference type="Pfam" id="PF03178"/>
    </source>
</evidence>
<feature type="non-terminal residue" evidence="6">
    <location>
        <position position="1467"/>
    </location>
</feature>
<evidence type="ECO:0000313" key="6">
    <source>
        <dbReference type="EMBL" id="KAJ1968428.1"/>
    </source>
</evidence>
<evidence type="ECO:0000256" key="3">
    <source>
        <dbReference type="SAM" id="MobiDB-lite"/>
    </source>
</evidence>
<dbReference type="InterPro" id="IPR004871">
    <property type="entry name" value="RSE1/DDB1/CPSF1_C"/>
</dbReference>
<comment type="caution">
    <text evidence="6">The sequence shown here is derived from an EMBL/GenBank/DDBJ whole genome shotgun (WGS) entry which is preliminary data.</text>
</comment>
<accession>A0A9W8E8D5</accession>
<feature type="compositionally biased region" description="Low complexity" evidence="3">
    <location>
        <begin position="1166"/>
        <end position="1176"/>
    </location>
</feature>
<feature type="domain" description="RSE1/DDB1/CPSF1 C-terminal" evidence="4">
    <location>
        <begin position="924"/>
        <end position="1358"/>
    </location>
</feature>
<dbReference type="EMBL" id="JANBPY010000185">
    <property type="protein sequence ID" value="KAJ1968428.1"/>
    <property type="molecule type" value="Genomic_DNA"/>
</dbReference>
<keyword evidence="2" id="KW-0539">Nucleus</keyword>
<evidence type="ECO:0000313" key="7">
    <source>
        <dbReference type="Proteomes" id="UP001150925"/>
    </source>
</evidence>
<dbReference type="InterPro" id="IPR015943">
    <property type="entry name" value="WD40/YVTN_repeat-like_dom_sf"/>
</dbReference>
<keyword evidence="7" id="KW-1185">Reference proteome</keyword>
<evidence type="ECO:0000256" key="1">
    <source>
        <dbReference type="ARBA" id="ARBA00004123"/>
    </source>
</evidence>
<dbReference type="GO" id="GO:0005634">
    <property type="term" value="C:nucleus"/>
    <property type="evidence" value="ECO:0007669"/>
    <property type="project" value="UniProtKB-SubCell"/>
</dbReference>
<comment type="subcellular location">
    <subcellularLocation>
        <location evidence="1">Nucleus</location>
    </subcellularLocation>
</comment>
<evidence type="ECO:0000259" key="5">
    <source>
        <dbReference type="Pfam" id="PF10433"/>
    </source>
</evidence>
<gene>
    <name evidence="6" type="ORF">IWQ62_001252</name>
</gene>
<dbReference type="GO" id="GO:0003676">
    <property type="term" value="F:nucleic acid binding"/>
    <property type="evidence" value="ECO:0007669"/>
    <property type="project" value="InterPro"/>
</dbReference>
<dbReference type="Gene3D" id="2.130.10.10">
    <property type="entry name" value="YVTN repeat-like/Quinoprotein amine dehydrogenase"/>
    <property type="match status" value="3"/>
</dbReference>
<dbReference type="InterPro" id="IPR018846">
    <property type="entry name" value="Beta-prop_RSE1/DDB1/CPSF1_1st"/>
</dbReference>
<evidence type="ECO:0000256" key="2">
    <source>
        <dbReference type="ARBA" id="ARBA00023242"/>
    </source>
</evidence>
<dbReference type="OrthoDB" id="20774at2759"/>
<feature type="region of interest" description="Disordered" evidence="3">
    <location>
        <begin position="1278"/>
        <end position="1297"/>
    </location>
</feature>
<feature type="compositionally biased region" description="Low complexity" evidence="3">
    <location>
        <begin position="213"/>
        <end position="225"/>
    </location>
</feature>
<protein>
    <recommendedName>
        <fullName evidence="8">Cleavage/polyadenylation specificity factor A subunit N-terminal domain-containing protein</fullName>
    </recommendedName>
</protein>
<dbReference type="InterPro" id="IPR050358">
    <property type="entry name" value="RSE1/DDB1/CFT1"/>
</dbReference>
<name>A0A9W8E8D5_9FUNG</name>
<feature type="region of interest" description="Disordered" evidence="3">
    <location>
        <begin position="213"/>
        <end position="246"/>
    </location>
</feature>